<sequence>MRLKEMHPLCCISLEPRMKLSDNAVGWTSCGSFVGVLYKWTNYGKGWRSRWFLLRNDVLSYSKILQPDTLAVGEDVMFICGSGRRHKHQKAVGTVHLKVSSFRESRSDESRFYVFTATKALHLRTSSKKERVAWIEALASTKNLLSLRQFNDKPSIVVPTDVSLPNERLKKRLLEEGTSVLVKNTEQIMLLEKADNTIEYSDDEEIYFFDTQDCFHELKTQPDEMTACEIERRKKLPDPAEKEKGASLWSLIKDNVGKDLTRVCLPVYFNEPISSLQKCFEDLEYSYLLDQAYHHGKEGNSLQRILKVAAFAVSGYASSEGRHCKPFNPLLGETYEADYPEKGVRFFSEKVSHHPTLMACHSEGRGWKFWGDSNIRTKFWGRSIQLDPVGVLTLEFDDGEVFKWSKVHGFVEDVSRKKHASLFGKWDDSMYYINGDANVKPKDMSDANLLWKRSMPPSNLTRYNLTSFAITLNELTPGLQEKLPPTDSRLRPDQRHLENGEYDMANAEKLRLETRQRMSRKLQENGWKPRWFQKDGENGTYRYAGGYWEKRQERCWDGCPNIFGELSQDINDSTSRP</sequence>
<gene>
    <name evidence="1" type="ORF">L1987_17758</name>
</gene>
<organism evidence="1 2">
    <name type="scientific">Smallanthus sonchifolius</name>
    <dbReference type="NCBI Taxonomy" id="185202"/>
    <lineage>
        <taxon>Eukaryota</taxon>
        <taxon>Viridiplantae</taxon>
        <taxon>Streptophyta</taxon>
        <taxon>Embryophyta</taxon>
        <taxon>Tracheophyta</taxon>
        <taxon>Spermatophyta</taxon>
        <taxon>Magnoliopsida</taxon>
        <taxon>eudicotyledons</taxon>
        <taxon>Gunneridae</taxon>
        <taxon>Pentapetalae</taxon>
        <taxon>asterids</taxon>
        <taxon>campanulids</taxon>
        <taxon>Asterales</taxon>
        <taxon>Asteraceae</taxon>
        <taxon>Asteroideae</taxon>
        <taxon>Heliantheae alliance</taxon>
        <taxon>Millerieae</taxon>
        <taxon>Smallanthus</taxon>
    </lineage>
</organism>
<dbReference type="Proteomes" id="UP001056120">
    <property type="component" value="Linkage Group LG06"/>
</dbReference>
<protein>
    <submittedName>
        <fullName evidence="1">Uncharacterized protein</fullName>
    </submittedName>
</protein>
<accession>A0ACB9IYD8</accession>
<reference evidence="1 2" key="2">
    <citation type="journal article" date="2022" name="Mol. Ecol. Resour.">
        <title>The genomes of chicory, endive, great burdock and yacon provide insights into Asteraceae paleo-polyploidization history and plant inulin production.</title>
        <authorList>
            <person name="Fan W."/>
            <person name="Wang S."/>
            <person name="Wang H."/>
            <person name="Wang A."/>
            <person name="Jiang F."/>
            <person name="Liu H."/>
            <person name="Zhao H."/>
            <person name="Xu D."/>
            <person name="Zhang Y."/>
        </authorList>
    </citation>
    <scope>NUCLEOTIDE SEQUENCE [LARGE SCALE GENOMIC DNA]</scope>
    <source>
        <strain evidence="2">cv. Yunnan</strain>
        <tissue evidence="1">Leaves</tissue>
    </source>
</reference>
<name>A0ACB9IYD8_9ASTR</name>
<proteinExistence type="predicted"/>
<dbReference type="EMBL" id="CM042023">
    <property type="protein sequence ID" value="KAI3813044.1"/>
    <property type="molecule type" value="Genomic_DNA"/>
</dbReference>
<comment type="caution">
    <text evidence="1">The sequence shown here is derived from an EMBL/GenBank/DDBJ whole genome shotgun (WGS) entry which is preliminary data.</text>
</comment>
<keyword evidence="2" id="KW-1185">Reference proteome</keyword>
<evidence type="ECO:0000313" key="2">
    <source>
        <dbReference type="Proteomes" id="UP001056120"/>
    </source>
</evidence>
<evidence type="ECO:0000313" key="1">
    <source>
        <dbReference type="EMBL" id="KAI3813044.1"/>
    </source>
</evidence>
<reference evidence="2" key="1">
    <citation type="journal article" date="2022" name="Mol. Ecol. Resour.">
        <title>The genomes of chicory, endive, great burdock and yacon provide insights into Asteraceae palaeo-polyploidization history and plant inulin production.</title>
        <authorList>
            <person name="Fan W."/>
            <person name="Wang S."/>
            <person name="Wang H."/>
            <person name="Wang A."/>
            <person name="Jiang F."/>
            <person name="Liu H."/>
            <person name="Zhao H."/>
            <person name="Xu D."/>
            <person name="Zhang Y."/>
        </authorList>
    </citation>
    <scope>NUCLEOTIDE SEQUENCE [LARGE SCALE GENOMIC DNA]</scope>
    <source>
        <strain evidence="2">cv. Yunnan</strain>
    </source>
</reference>